<organism evidence="2 3">
    <name type="scientific">Loa loa</name>
    <name type="common">Eye worm</name>
    <name type="synonym">Filaria loa</name>
    <dbReference type="NCBI Taxonomy" id="7209"/>
    <lineage>
        <taxon>Eukaryota</taxon>
        <taxon>Metazoa</taxon>
        <taxon>Ecdysozoa</taxon>
        <taxon>Nematoda</taxon>
        <taxon>Chromadorea</taxon>
        <taxon>Rhabditida</taxon>
        <taxon>Spirurina</taxon>
        <taxon>Spiruromorpha</taxon>
        <taxon>Filarioidea</taxon>
        <taxon>Onchocercidae</taxon>
        <taxon>Loa</taxon>
    </lineage>
</organism>
<dbReference type="Pfam" id="PF05585">
    <property type="entry name" value="DUF1758"/>
    <property type="match status" value="1"/>
</dbReference>
<dbReference type="PANTHER" id="PTHR47331">
    <property type="entry name" value="PHD-TYPE DOMAIN-CONTAINING PROTEIN"/>
    <property type="match status" value="1"/>
</dbReference>
<dbReference type="InterPro" id="IPR021109">
    <property type="entry name" value="Peptidase_aspartic_dom_sf"/>
</dbReference>
<dbReference type="WBParaSite" id="EN70_8170">
    <property type="protein sequence ID" value="EN70_8170"/>
    <property type="gene ID" value="EN70_8170"/>
</dbReference>
<evidence type="ECO:0000313" key="2">
    <source>
        <dbReference type="Proteomes" id="UP000095285"/>
    </source>
</evidence>
<feature type="domain" description="DUF1758" evidence="1">
    <location>
        <begin position="272"/>
        <end position="418"/>
    </location>
</feature>
<dbReference type="PANTHER" id="PTHR47331:SF5">
    <property type="entry name" value="RIBONUCLEASE H"/>
    <property type="match status" value="1"/>
</dbReference>
<dbReference type="CDD" id="cd00303">
    <property type="entry name" value="retropepsin_like"/>
    <property type="match status" value="1"/>
</dbReference>
<dbReference type="Proteomes" id="UP000095285">
    <property type="component" value="Unassembled WGS sequence"/>
</dbReference>
<reference evidence="2" key="1">
    <citation type="submission" date="2012-04" db="EMBL/GenBank/DDBJ databases">
        <title>The Genome Sequence of Loa loa.</title>
        <authorList>
            <consortium name="The Broad Institute Genome Sequencing Platform"/>
            <consortium name="Broad Institute Genome Sequencing Center for Infectious Disease"/>
            <person name="Nutman T.B."/>
            <person name="Fink D.L."/>
            <person name="Russ C."/>
            <person name="Young S."/>
            <person name="Zeng Q."/>
            <person name="Gargeya S."/>
            <person name="Alvarado L."/>
            <person name="Berlin A."/>
            <person name="Chapman S.B."/>
            <person name="Chen Z."/>
            <person name="Freedman E."/>
            <person name="Gellesch M."/>
            <person name="Goldberg J."/>
            <person name="Griggs A."/>
            <person name="Gujja S."/>
            <person name="Heilman E.R."/>
            <person name="Heiman D."/>
            <person name="Howarth C."/>
            <person name="Mehta T."/>
            <person name="Neiman D."/>
            <person name="Pearson M."/>
            <person name="Roberts A."/>
            <person name="Saif S."/>
            <person name="Shea T."/>
            <person name="Shenoy N."/>
            <person name="Sisk P."/>
            <person name="Stolte C."/>
            <person name="Sykes S."/>
            <person name="White J."/>
            <person name="Yandava C."/>
            <person name="Haas B."/>
            <person name="Henn M.R."/>
            <person name="Nusbaum C."/>
            <person name="Birren B."/>
        </authorList>
    </citation>
    <scope>NUCLEOTIDE SEQUENCE [LARGE SCALE GENOMIC DNA]</scope>
</reference>
<keyword evidence="2" id="KW-1185">Reference proteome</keyword>
<reference evidence="3" key="2">
    <citation type="submission" date="2016-11" db="UniProtKB">
        <authorList>
            <consortium name="WormBaseParasite"/>
        </authorList>
    </citation>
    <scope>IDENTIFICATION</scope>
</reference>
<evidence type="ECO:0000313" key="3">
    <source>
        <dbReference type="WBParaSite" id="EN70_8170"/>
    </source>
</evidence>
<sequence length="451" mass="52125">MLTEKYGNSSTIIKLLYNELQSIKRNDKEWIEIVERIFRQLETLRENLEHSSIENVIESKLPRWILDKVYHQKMVDNPWSTMRLRKFLRNLINVNGQVRNQFSSSLMERNYTSHEKKNPRNQNETSALATIYNGDETSQSSIKNKETKQRRPCIFCNRNHWDNECQTCASVDSRLKRLKEMKRCTVCMKSTHQIKECSRKVRCFYCKAPHNSALCNKKFSTQTIRIVHPNKEEIHNGKDCSTNQDTIIMSQTNIFTKRESMETLLLCKEITIFNPSTPHHRKTALALFDIGSQVSFISKKLASRLGLIETEKYEIKIAPFGTKKPKSCFVAQIQFGIQTKGEETIKICANVIDYLTKQLQVISVPTGTQLENLKSFWKQLDILIGADYFFKFVEFNNIQELNSGFILLQTKVGPMIAGSDDINKLCQANTKQLSRSVCAANVNSCSELETF</sequence>
<dbReference type="InterPro" id="IPR008737">
    <property type="entry name" value="DUF1758"/>
</dbReference>
<evidence type="ECO:0000259" key="1">
    <source>
        <dbReference type="Pfam" id="PF05585"/>
    </source>
</evidence>
<proteinExistence type="predicted"/>
<accession>A0A1I7W032</accession>
<protein>
    <submittedName>
        <fullName evidence="3">DUF1758 domain-containing protein</fullName>
    </submittedName>
</protein>
<dbReference type="AlphaFoldDB" id="A0A1I7W032"/>
<name>A0A1I7W032_LOALO</name>
<dbReference type="Gene3D" id="2.40.70.10">
    <property type="entry name" value="Acid Proteases"/>
    <property type="match status" value="1"/>
</dbReference>